<protein>
    <submittedName>
        <fullName evidence="1">Uncharacterized protein</fullName>
    </submittedName>
</protein>
<accession>A0AAV9JVA2</accession>
<evidence type="ECO:0000313" key="2">
    <source>
        <dbReference type="Proteomes" id="UP001324427"/>
    </source>
</evidence>
<dbReference type="Proteomes" id="UP001324427">
    <property type="component" value="Unassembled WGS sequence"/>
</dbReference>
<keyword evidence="2" id="KW-1185">Reference proteome</keyword>
<sequence>MDMASGSHDARSFAADTLSTYERPKLTPHRASVHEVREEAQRLSISVLSTYRELVNIQNKHGATLAKRWMKAMKDPQKREKWLRQAYSKIPPKPLLCSQEAEQFTAAEYATACLCSPINLEDLMREDTLLHFIFNCSSFPPSDFAHAELVNTGFRLHKLSGVARASSTPHCA</sequence>
<evidence type="ECO:0000313" key="1">
    <source>
        <dbReference type="EMBL" id="KAK4549225.1"/>
    </source>
</evidence>
<proteinExistence type="predicted"/>
<organism evidence="1 2">
    <name type="scientific">Oleoguttula mirabilis</name>
    <dbReference type="NCBI Taxonomy" id="1507867"/>
    <lineage>
        <taxon>Eukaryota</taxon>
        <taxon>Fungi</taxon>
        <taxon>Dikarya</taxon>
        <taxon>Ascomycota</taxon>
        <taxon>Pezizomycotina</taxon>
        <taxon>Dothideomycetes</taxon>
        <taxon>Dothideomycetidae</taxon>
        <taxon>Mycosphaerellales</taxon>
        <taxon>Teratosphaeriaceae</taxon>
        <taxon>Oleoguttula</taxon>
    </lineage>
</organism>
<comment type="caution">
    <text evidence="1">The sequence shown here is derived from an EMBL/GenBank/DDBJ whole genome shotgun (WGS) entry which is preliminary data.</text>
</comment>
<reference evidence="1 2" key="1">
    <citation type="submission" date="2021-11" db="EMBL/GenBank/DDBJ databases">
        <title>Black yeast isolated from Biological Soil Crust.</title>
        <authorList>
            <person name="Kurbessoian T."/>
        </authorList>
    </citation>
    <scope>NUCLEOTIDE SEQUENCE [LARGE SCALE GENOMIC DNA]</scope>
    <source>
        <strain evidence="1 2">CCFEE 5522</strain>
    </source>
</reference>
<dbReference type="AlphaFoldDB" id="A0AAV9JVA2"/>
<dbReference type="EMBL" id="JAVFHQ010000005">
    <property type="protein sequence ID" value="KAK4549225.1"/>
    <property type="molecule type" value="Genomic_DNA"/>
</dbReference>
<gene>
    <name evidence="1" type="ORF">LTR36_007683</name>
</gene>
<name>A0AAV9JVA2_9PEZI</name>